<feature type="chain" id="PRO_5032665286" evidence="1">
    <location>
        <begin position="28"/>
        <end position="242"/>
    </location>
</feature>
<evidence type="ECO:0000256" key="1">
    <source>
        <dbReference type="SAM" id="SignalP"/>
    </source>
</evidence>
<accession>A0A839HLA9</accession>
<keyword evidence="3" id="KW-1185">Reference proteome</keyword>
<proteinExistence type="predicted"/>
<feature type="signal peptide" evidence="1">
    <location>
        <begin position="1"/>
        <end position="27"/>
    </location>
</feature>
<evidence type="ECO:0000313" key="3">
    <source>
        <dbReference type="Proteomes" id="UP000586093"/>
    </source>
</evidence>
<reference evidence="2 3" key="1">
    <citation type="submission" date="2020-08" db="EMBL/GenBank/DDBJ databases">
        <title>Aquariorum lacteus gen. nov., sp. nov., a new member of the family Comamonadaceae, isolated from freshwater aquarium.</title>
        <authorList>
            <person name="Chun S.-J."/>
        </authorList>
    </citation>
    <scope>NUCLEOTIDE SEQUENCE [LARGE SCALE GENOMIC DNA]</scope>
    <source>
        <strain evidence="2 3">SJAQ100</strain>
    </source>
</reference>
<keyword evidence="1" id="KW-0732">Signal</keyword>
<gene>
    <name evidence="2" type="ORF">H4F90_13545</name>
</gene>
<sequence length="242" mass="24416">MFIPRLPELRPAALLLALGLALPAVQAAPINGSFEAGLNGWTVLGDAAALASPQATEGSRIAWIGTASASLVDDAPQAAGALNLSGQEPLAVGQPGGLEAGLGLMLGALDPDPALFIFAIEGSALLQDFVTLAPTVLHFDWWIDSADPLAGQAGGDQAFVLIDGVLSPLGGPGSGSFSALLGAGSHRLAFGVIDVADALGSTRLGIDAVHLTAPVPEPKNWALMAAGLAAVGFTVQRRSHRR</sequence>
<dbReference type="RefSeq" id="WP_182665518.1">
    <property type="nucleotide sequence ID" value="NZ_JACIVI010000006.1"/>
</dbReference>
<name>A0A839HLA9_9BURK</name>
<dbReference type="EMBL" id="JACIVI010000006">
    <property type="protein sequence ID" value="MBB1163003.1"/>
    <property type="molecule type" value="Genomic_DNA"/>
</dbReference>
<dbReference type="Proteomes" id="UP000586093">
    <property type="component" value="Unassembled WGS sequence"/>
</dbReference>
<evidence type="ECO:0000313" key="2">
    <source>
        <dbReference type="EMBL" id="MBB1163003.1"/>
    </source>
</evidence>
<organism evidence="2 3">
    <name type="scientific">Aquariibacter albus</name>
    <dbReference type="NCBI Taxonomy" id="2759899"/>
    <lineage>
        <taxon>Bacteria</taxon>
        <taxon>Pseudomonadati</taxon>
        <taxon>Pseudomonadota</taxon>
        <taxon>Betaproteobacteria</taxon>
        <taxon>Burkholderiales</taxon>
        <taxon>Sphaerotilaceae</taxon>
        <taxon>Aquariibacter</taxon>
    </lineage>
</organism>
<dbReference type="AlphaFoldDB" id="A0A839HLA9"/>
<comment type="caution">
    <text evidence="2">The sequence shown here is derived from an EMBL/GenBank/DDBJ whole genome shotgun (WGS) entry which is preliminary data.</text>
</comment>
<protein>
    <submittedName>
        <fullName evidence="2">PEP-CTERM sorting domain-containing protein</fullName>
    </submittedName>
</protein>